<dbReference type="EMBL" id="WMIG01000011">
    <property type="protein sequence ID" value="MTH60978.1"/>
    <property type="molecule type" value="Genomic_DNA"/>
</dbReference>
<gene>
    <name evidence="1" type="ORF">GL300_17335</name>
</gene>
<dbReference type="Proteomes" id="UP000449846">
    <property type="component" value="Unassembled WGS sequence"/>
</dbReference>
<evidence type="ECO:0000313" key="1">
    <source>
        <dbReference type="EMBL" id="MTH60978.1"/>
    </source>
</evidence>
<dbReference type="AlphaFoldDB" id="A0A844HPJ4"/>
<evidence type="ECO:0000313" key="2">
    <source>
        <dbReference type="Proteomes" id="UP000449846"/>
    </source>
</evidence>
<dbReference type="RefSeq" id="WP_155040914.1">
    <property type="nucleotide sequence ID" value="NZ_JBHGCD010000012.1"/>
</dbReference>
<accession>A0A844HPJ4</accession>
<protein>
    <submittedName>
        <fullName evidence="1">Uncharacterized protein</fullName>
    </submittedName>
</protein>
<name>A0A844HPJ4_9RHOB</name>
<reference evidence="1 2" key="1">
    <citation type="submission" date="2019-11" db="EMBL/GenBank/DDBJ databases">
        <authorList>
            <person name="Dong K."/>
        </authorList>
    </citation>
    <scope>NUCLEOTIDE SEQUENCE [LARGE SCALE GENOMIC DNA]</scope>
    <source>
        <strain evidence="1 2">NBRC 112902</strain>
    </source>
</reference>
<comment type="caution">
    <text evidence="1">The sequence shown here is derived from an EMBL/GenBank/DDBJ whole genome shotgun (WGS) entry which is preliminary data.</text>
</comment>
<proteinExistence type="predicted"/>
<organism evidence="1 2">
    <name type="scientific">Paracoccus litorisediminis</name>
    <dbReference type="NCBI Taxonomy" id="2006130"/>
    <lineage>
        <taxon>Bacteria</taxon>
        <taxon>Pseudomonadati</taxon>
        <taxon>Pseudomonadota</taxon>
        <taxon>Alphaproteobacteria</taxon>
        <taxon>Rhodobacterales</taxon>
        <taxon>Paracoccaceae</taxon>
        <taxon>Paracoccus</taxon>
    </lineage>
</organism>
<keyword evidence="2" id="KW-1185">Reference proteome</keyword>
<sequence length="86" mass="9124">MNGHDIHECIWVVPGPEECVAHLAAVERQAKEIDNAKTAGVAAIVTLALMTNSDFTSRLGDQAASAVLSELTRMGACTQRLVGKSF</sequence>